<dbReference type="GO" id="GO:0005829">
    <property type="term" value="C:cytosol"/>
    <property type="evidence" value="ECO:0007669"/>
    <property type="project" value="TreeGrafter"/>
</dbReference>
<evidence type="ECO:0000313" key="5">
    <source>
        <dbReference type="Proteomes" id="UP000601435"/>
    </source>
</evidence>
<organism evidence="4 5">
    <name type="scientific">Symbiodinium necroappetens</name>
    <dbReference type="NCBI Taxonomy" id="1628268"/>
    <lineage>
        <taxon>Eukaryota</taxon>
        <taxon>Sar</taxon>
        <taxon>Alveolata</taxon>
        <taxon>Dinophyceae</taxon>
        <taxon>Suessiales</taxon>
        <taxon>Symbiodiniaceae</taxon>
        <taxon>Symbiodinium</taxon>
    </lineage>
</organism>
<evidence type="ECO:0000256" key="3">
    <source>
        <dbReference type="ARBA" id="ARBA00022737"/>
    </source>
</evidence>
<dbReference type="GO" id="GO:0005096">
    <property type="term" value="F:GTPase activator activity"/>
    <property type="evidence" value="ECO:0007669"/>
    <property type="project" value="UniProtKB-KW"/>
</dbReference>
<dbReference type="InterPro" id="IPR006553">
    <property type="entry name" value="Leu-rich_rpt_Cys-con_subtyp"/>
</dbReference>
<keyword evidence="2" id="KW-0433">Leucine-rich repeat</keyword>
<gene>
    <name evidence="4" type="primary">RNH1</name>
    <name evidence="4" type="ORF">SNEC2469_LOCUS25193</name>
</gene>
<evidence type="ECO:0000256" key="2">
    <source>
        <dbReference type="ARBA" id="ARBA00022614"/>
    </source>
</evidence>
<dbReference type="SMART" id="SM00368">
    <property type="entry name" value="LRR_RI"/>
    <property type="match status" value="9"/>
</dbReference>
<keyword evidence="3" id="KW-0677">Repeat</keyword>
<accession>A0A812ZST0</accession>
<dbReference type="GO" id="GO:0005634">
    <property type="term" value="C:nucleus"/>
    <property type="evidence" value="ECO:0007669"/>
    <property type="project" value="TreeGrafter"/>
</dbReference>
<dbReference type="InterPro" id="IPR032675">
    <property type="entry name" value="LRR_dom_sf"/>
</dbReference>
<dbReference type="InterPro" id="IPR001611">
    <property type="entry name" value="Leu-rich_rpt"/>
</dbReference>
<keyword evidence="5" id="KW-1185">Reference proteome</keyword>
<dbReference type="GO" id="GO:0006913">
    <property type="term" value="P:nucleocytoplasmic transport"/>
    <property type="evidence" value="ECO:0007669"/>
    <property type="project" value="TreeGrafter"/>
</dbReference>
<dbReference type="Gene3D" id="3.80.10.10">
    <property type="entry name" value="Ribonuclease Inhibitor"/>
    <property type="match status" value="2"/>
</dbReference>
<dbReference type="GO" id="GO:0031267">
    <property type="term" value="F:small GTPase binding"/>
    <property type="evidence" value="ECO:0007669"/>
    <property type="project" value="TreeGrafter"/>
</dbReference>
<dbReference type="InterPro" id="IPR027038">
    <property type="entry name" value="RanGap"/>
</dbReference>
<sequence>MNDLNEPATHCRVHCMDGSCHLLSLRGSTSVDDVLHLLHARGAVPGGCPELLLGHRILGRHCLWRDVAAGCDELQLVLLRASLHVDFSDNLLLPSGVDALVQGLPSRANQLRAVSLARTGLCGEEGGTIVARLLQACPSLEFLDISGNNGFGAVSLLSSSVSVSSIAAGIPTCYSLQHLVMSDCGIDGSTSGRHLAHFLAMLPNLQKLDIHSNNHLGSDGVLAFAQTLRSSNKTMCSLQVVNLGDTGVEGAAGGTAIAQMLASMPHLFMLDLANNGGFGAQGLLAFGQHLDSTPDRTLAKIDLQHCSLPGDLEPHHFDALLAKCPNMEVVDVGEEHAFDSLSSLNTAPRLRAVRSDDESLAIWHDLHLQLAGTSASPQQESFNLGDTLVIELCKSSRLRSLKLEHGSLTTCDDGIALARLLGAMHSLENLSLYGNPTFGAHAFGTFVKSCPRCCSVRLLNLGECGLAGSDSGTALAHLVEKMPGLSSLLVRKNFRLQNDGVHSFASALSCNAMEALDLGCCSLAKRTGAAAVLRIVQMSPALRTLSVSGNPQLEEIGLCLLVEQILLNTSVRSLSLASCGLSMQDMHLQTLFPSGSSRLERLDLSGNTEIGPQGLHALLCQLPISLQHVDVSDCGLESVSGGAAIASMVQRCNGQGQLTS</sequence>
<reference evidence="4" key="1">
    <citation type="submission" date="2021-02" db="EMBL/GenBank/DDBJ databases">
        <authorList>
            <person name="Dougan E. K."/>
            <person name="Rhodes N."/>
            <person name="Thang M."/>
            <person name="Chan C."/>
        </authorList>
    </citation>
    <scope>NUCLEOTIDE SEQUENCE</scope>
</reference>
<proteinExistence type="predicted"/>
<dbReference type="EMBL" id="CAJNJA010049353">
    <property type="protein sequence ID" value="CAE7836786.1"/>
    <property type="molecule type" value="Genomic_DNA"/>
</dbReference>
<dbReference type="SMART" id="SM00367">
    <property type="entry name" value="LRR_CC"/>
    <property type="match status" value="6"/>
</dbReference>
<dbReference type="AlphaFoldDB" id="A0A812ZST0"/>
<dbReference type="PANTHER" id="PTHR24113:SF12">
    <property type="entry name" value="RAN GTPASE-ACTIVATING PROTEIN 1"/>
    <property type="match status" value="1"/>
</dbReference>
<comment type="caution">
    <text evidence="4">The sequence shown here is derived from an EMBL/GenBank/DDBJ whole genome shotgun (WGS) entry which is preliminary data.</text>
</comment>
<dbReference type="OrthoDB" id="120976at2759"/>
<dbReference type="Pfam" id="PF13516">
    <property type="entry name" value="LRR_6"/>
    <property type="match status" value="2"/>
</dbReference>
<protein>
    <submittedName>
        <fullName evidence="4">RNH1 protein</fullName>
    </submittedName>
</protein>
<evidence type="ECO:0000256" key="1">
    <source>
        <dbReference type="ARBA" id="ARBA00022468"/>
    </source>
</evidence>
<dbReference type="GO" id="GO:0048471">
    <property type="term" value="C:perinuclear region of cytoplasm"/>
    <property type="evidence" value="ECO:0007669"/>
    <property type="project" value="TreeGrafter"/>
</dbReference>
<dbReference type="SUPFAM" id="SSF52047">
    <property type="entry name" value="RNI-like"/>
    <property type="match status" value="2"/>
</dbReference>
<name>A0A812ZST0_9DINO</name>
<keyword evidence="1" id="KW-0343">GTPase activation</keyword>
<dbReference type="Proteomes" id="UP000601435">
    <property type="component" value="Unassembled WGS sequence"/>
</dbReference>
<evidence type="ECO:0000313" key="4">
    <source>
        <dbReference type="EMBL" id="CAE7836786.1"/>
    </source>
</evidence>
<dbReference type="PANTHER" id="PTHR24113">
    <property type="entry name" value="RAN GTPASE-ACTIVATING PROTEIN 1"/>
    <property type="match status" value="1"/>
</dbReference>